<protein>
    <submittedName>
        <fullName evidence="5">MarR family transcriptional regulator</fullName>
    </submittedName>
</protein>
<keyword evidence="2" id="KW-0238">DNA-binding</keyword>
<evidence type="ECO:0000313" key="6">
    <source>
        <dbReference type="Proteomes" id="UP001501844"/>
    </source>
</evidence>
<dbReference type="Pfam" id="PF01047">
    <property type="entry name" value="MarR"/>
    <property type="match status" value="1"/>
</dbReference>
<name>A0ABP8FEW3_9BACT</name>
<evidence type="ECO:0000256" key="3">
    <source>
        <dbReference type="ARBA" id="ARBA00023163"/>
    </source>
</evidence>
<keyword evidence="6" id="KW-1185">Reference proteome</keyword>
<feature type="domain" description="HTH marR-type" evidence="4">
    <location>
        <begin position="9"/>
        <end position="143"/>
    </location>
</feature>
<dbReference type="InterPro" id="IPR039422">
    <property type="entry name" value="MarR/SlyA-like"/>
</dbReference>
<organism evidence="5 6">
    <name type="scientific">Nibribacter koreensis</name>
    <dbReference type="NCBI Taxonomy" id="1084519"/>
    <lineage>
        <taxon>Bacteria</taxon>
        <taxon>Pseudomonadati</taxon>
        <taxon>Bacteroidota</taxon>
        <taxon>Cytophagia</taxon>
        <taxon>Cytophagales</taxon>
        <taxon>Hymenobacteraceae</taxon>
        <taxon>Nibribacter</taxon>
    </lineage>
</organism>
<reference evidence="6" key="1">
    <citation type="journal article" date="2019" name="Int. J. Syst. Evol. Microbiol.">
        <title>The Global Catalogue of Microorganisms (GCM) 10K type strain sequencing project: providing services to taxonomists for standard genome sequencing and annotation.</title>
        <authorList>
            <consortium name="The Broad Institute Genomics Platform"/>
            <consortium name="The Broad Institute Genome Sequencing Center for Infectious Disease"/>
            <person name="Wu L."/>
            <person name="Ma J."/>
        </authorList>
    </citation>
    <scope>NUCLEOTIDE SEQUENCE [LARGE SCALE GENOMIC DNA]</scope>
    <source>
        <strain evidence="6">JCM 17917</strain>
    </source>
</reference>
<accession>A0ABP8FEW3</accession>
<evidence type="ECO:0000256" key="2">
    <source>
        <dbReference type="ARBA" id="ARBA00023125"/>
    </source>
</evidence>
<dbReference type="RefSeq" id="WP_345163854.1">
    <property type="nucleotide sequence ID" value="NZ_BAABGX010000001.1"/>
</dbReference>
<dbReference type="PROSITE" id="PS50995">
    <property type="entry name" value="HTH_MARR_2"/>
    <property type="match status" value="1"/>
</dbReference>
<proteinExistence type="predicted"/>
<dbReference type="PANTHER" id="PTHR33164">
    <property type="entry name" value="TRANSCRIPTIONAL REGULATOR, MARR FAMILY"/>
    <property type="match status" value="1"/>
</dbReference>
<dbReference type="EMBL" id="BAABGX010000001">
    <property type="protein sequence ID" value="GAA4301706.1"/>
    <property type="molecule type" value="Genomic_DNA"/>
</dbReference>
<sequence>MSPSNRDNAVAFLKQMTKVTSALKGFMRQKFKENNINITFEMLQVLRYLWEKESVNQQEIANAIIKDKASLTYLIDNLVGRNLVQRTEDSQDRRNKIITLTPAGKELAAMIQPWVEEMYDLVAKSGTLEELETGLQLFKNIHQNLQKKG</sequence>
<dbReference type="PRINTS" id="PR00598">
    <property type="entry name" value="HTHMARR"/>
</dbReference>
<keyword evidence="1" id="KW-0805">Transcription regulation</keyword>
<dbReference type="Gene3D" id="1.10.10.10">
    <property type="entry name" value="Winged helix-like DNA-binding domain superfamily/Winged helix DNA-binding domain"/>
    <property type="match status" value="1"/>
</dbReference>
<evidence type="ECO:0000313" key="5">
    <source>
        <dbReference type="EMBL" id="GAA4301706.1"/>
    </source>
</evidence>
<dbReference type="PANTHER" id="PTHR33164:SF64">
    <property type="entry name" value="TRANSCRIPTIONAL REGULATOR SLYA"/>
    <property type="match status" value="1"/>
</dbReference>
<keyword evidence="3" id="KW-0804">Transcription</keyword>
<evidence type="ECO:0000259" key="4">
    <source>
        <dbReference type="PROSITE" id="PS50995"/>
    </source>
</evidence>
<comment type="caution">
    <text evidence="5">The sequence shown here is derived from an EMBL/GenBank/DDBJ whole genome shotgun (WGS) entry which is preliminary data.</text>
</comment>
<dbReference type="Proteomes" id="UP001501844">
    <property type="component" value="Unassembled WGS sequence"/>
</dbReference>
<evidence type="ECO:0000256" key="1">
    <source>
        <dbReference type="ARBA" id="ARBA00023015"/>
    </source>
</evidence>
<dbReference type="InterPro" id="IPR000835">
    <property type="entry name" value="HTH_MarR-typ"/>
</dbReference>
<dbReference type="SUPFAM" id="SSF46785">
    <property type="entry name" value="Winged helix' DNA-binding domain"/>
    <property type="match status" value="1"/>
</dbReference>
<gene>
    <name evidence="5" type="ORF">GCM10023183_13000</name>
</gene>
<dbReference type="SMART" id="SM00347">
    <property type="entry name" value="HTH_MARR"/>
    <property type="match status" value="1"/>
</dbReference>
<dbReference type="InterPro" id="IPR036388">
    <property type="entry name" value="WH-like_DNA-bd_sf"/>
</dbReference>
<dbReference type="InterPro" id="IPR036390">
    <property type="entry name" value="WH_DNA-bd_sf"/>
</dbReference>